<dbReference type="KEGG" id="hhl:Halha_0675"/>
<evidence type="ECO:0000256" key="2">
    <source>
        <dbReference type="ARBA" id="ARBA00022840"/>
    </source>
</evidence>
<keyword evidence="5" id="KW-1185">Reference proteome</keyword>
<dbReference type="Gene3D" id="3.40.50.300">
    <property type="entry name" value="P-loop containing nucleotide triphosphate hydrolases"/>
    <property type="match status" value="1"/>
</dbReference>
<evidence type="ECO:0000313" key="4">
    <source>
        <dbReference type="EMBL" id="AGB40648.1"/>
    </source>
</evidence>
<dbReference type="SUPFAM" id="SSF52540">
    <property type="entry name" value="P-loop containing nucleoside triphosphate hydrolases"/>
    <property type="match status" value="1"/>
</dbReference>
<dbReference type="InterPro" id="IPR033875">
    <property type="entry name" value="FlhG"/>
</dbReference>
<accession>L0K951</accession>
<organism evidence="4 5">
    <name type="scientific">Halobacteroides halobius (strain ATCC 35273 / DSM 5150 / MD-1)</name>
    <dbReference type="NCBI Taxonomy" id="748449"/>
    <lineage>
        <taxon>Bacteria</taxon>
        <taxon>Bacillati</taxon>
        <taxon>Bacillota</taxon>
        <taxon>Clostridia</taxon>
        <taxon>Halanaerobiales</taxon>
        <taxon>Halobacteroidaceae</taxon>
        <taxon>Halobacteroides</taxon>
    </lineage>
</organism>
<dbReference type="InterPro" id="IPR050625">
    <property type="entry name" value="ParA/MinD_ATPase"/>
</dbReference>
<gene>
    <name evidence="4" type="ordered locus">Halha_0675</name>
</gene>
<dbReference type="GO" id="GO:0009898">
    <property type="term" value="C:cytoplasmic side of plasma membrane"/>
    <property type="evidence" value="ECO:0007669"/>
    <property type="project" value="TreeGrafter"/>
</dbReference>
<dbReference type="STRING" id="748449.Halha_0675"/>
<dbReference type="PATRIC" id="fig|748449.3.peg.633"/>
<dbReference type="GO" id="GO:0051782">
    <property type="term" value="P:negative regulation of cell division"/>
    <property type="evidence" value="ECO:0007669"/>
    <property type="project" value="TreeGrafter"/>
</dbReference>
<proteinExistence type="predicted"/>
<dbReference type="InterPro" id="IPR027417">
    <property type="entry name" value="P-loop_NTPase"/>
</dbReference>
<evidence type="ECO:0000256" key="3">
    <source>
        <dbReference type="SAM" id="MobiDB-lite"/>
    </source>
</evidence>
<dbReference type="GO" id="GO:0005829">
    <property type="term" value="C:cytosol"/>
    <property type="evidence" value="ECO:0007669"/>
    <property type="project" value="TreeGrafter"/>
</dbReference>
<evidence type="ECO:0000256" key="1">
    <source>
        <dbReference type="ARBA" id="ARBA00022741"/>
    </source>
</evidence>
<dbReference type="eggNOG" id="COG0455">
    <property type="taxonomic scope" value="Bacteria"/>
</dbReference>
<dbReference type="PANTHER" id="PTHR43384">
    <property type="entry name" value="SEPTUM SITE-DETERMINING PROTEIN MIND HOMOLOG, CHLOROPLASTIC-RELATED"/>
    <property type="match status" value="1"/>
</dbReference>
<dbReference type="AlphaFoldDB" id="L0K951"/>
<dbReference type="Proteomes" id="UP000010880">
    <property type="component" value="Chromosome"/>
</dbReference>
<dbReference type="CDD" id="cd02038">
    <property type="entry name" value="FlhG-like"/>
    <property type="match status" value="1"/>
</dbReference>
<sequence>MKDQAEKLRNLVKSKKQKEKKEKQVKKETRDRNSASIYAVTSGKGGVGKSNFVANLALGLQQEGKKVIVFDADLGLANLDVILGVTPNYNLNHVISGTKSLEEIIIAGPEGLALIPGGSGIEDLANLSQYQINNLIDHWHKIENKYDIILIDTGAGLSNSVLDFVLAADEVIVISTPEPTSVTDAYGVIKVINTHDADAKIKLVINQVDSRNEGERIGRRLSNTAKEFLNQEIDFLGELPTDKAVVKAVKKRRPFLLEYPHAKIAKSINQIVLELLDKEPKKSQGITGFFSDLLSFN</sequence>
<keyword evidence="2" id="KW-0067">ATP-binding</keyword>
<reference evidence="5" key="1">
    <citation type="submission" date="2012-02" db="EMBL/GenBank/DDBJ databases">
        <title>The complete genome of Halobacteroides halobius DSM 5150.</title>
        <authorList>
            <person name="Lucas S."/>
            <person name="Copeland A."/>
            <person name="Lapidus A."/>
            <person name="Glavina del Rio T."/>
            <person name="Dalin E."/>
            <person name="Tice H."/>
            <person name="Bruce D."/>
            <person name="Goodwin L."/>
            <person name="Pitluck S."/>
            <person name="Peters L."/>
            <person name="Mikhailova N."/>
            <person name="Gu W."/>
            <person name="Kyrpides N."/>
            <person name="Mavromatis K."/>
            <person name="Ivanova N."/>
            <person name="Brettin T."/>
            <person name="Detter J.C."/>
            <person name="Han C."/>
            <person name="Larimer F."/>
            <person name="Land M."/>
            <person name="Hauser L."/>
            <person name="Markowitz V."/>
            <person name="Cheng J.-F."/>
            <person name="Hugenholtz P."/>
            <person name="Woyke T."/>
            <person name="Wu D."/>
            <person name="Tindall B."/>
            <person name="Pomrenke H."/>
            <person name="Brambilla E."/>
            <person name="Klenk H.-P."/>
            <person name="Eisen J.A."/>
        </authorList>
    </citation>
    <scope>NUCLEOTIDE SEQUENCE [LARGE SCALE GENOMIC DNA]</scope>
    <source>
        <strain evidence="5">ATCC 35273 / DSM 5150 / MD-1</strain>
    </source>
</reference>
<dbReference type="InterPro" id="IPR025501">
    <property type="entry name" value="MinD_FleN"/>
</dbReference>
<dbReference type="InterPro" id="IPR033756">
    <property type="entry name" value="YlxH/NBP35"/>
</dbReference>
<feature type="compositionally biased region" description="Basic and acidic residues" evidence="3">
    <location>
        <begin position="19"/>
        <end position="32"/>
    </location>
</feature>
<evidence type="ECO:0000313" key="5">
    <source>
        <dbReference type="Proteomes" id="UP000010880"/>
    </source>
</evidence>
<dbReference type="HOGENOM" id="CLU_037612_0_0_9"/>
<keyword evidence="1" id="KW-0547">Nucleotide-binding</keyword>
<dbReference type="OrthoDB" id="9816297at2"/>
<dbReference type="GO" id="GO:0005524">
    <property type="term" value="F:ATP binding"/>
    <property type="evidence" value="ECO:0007669"/>
    <property type="project" value="UniProtKB-KW"/>
</dbReference>
<feature type="region of interest" description="Disordered" evidence="3">
    <location>
        <begin position="1"/>
        <end position="32"/>
    </location>
</feature>
<dbReference type="Pfam" id="PF10609">
    <property type="entry name" value="ParA"/>
    <property type="match status" value="1"/>
</dbReference>
<protein>
    <submittedName>
        <fullName evidence="4">ATPase involved in chromosome partitioning</fullName>
    </submittedName>
</protein>
<dbReference type="PIRSF" id="PIRSF003092">
    <property type="entry name" value="MinD"/>
    <property type="match status" value="1"/>
</dbReference>
<dbReference type="RefSeq" id="WP_015326374.1">
    <property type="nucleotide sequence ID" value="NC_019978.1"/>
</dbReference>
<name>L0K951_HALHC</name>
<dbReference type="PANTHER" id="PTHR43384:SF4">
    <property type="entry name" value="CELLULOSE BIOSYNTHESIS PROTEIN BCSQ-RELATED"/>
    <property type="match status" value="1"/>
</dbReference>
<dbReference type="GO" id="GO:0016887">
    <property type="term" value="F:ATP hydrolysis activity"/>
    <property type="evidence" value="ECO:0007669"/>
    <property type="project" value="TreeGrafter"/>
</dbReference>
<dbReference type="EMBL" id="CP003359">
    <property type="protein sequence ID" value="AGB40648.1"/>
    <property type="molecule type" value="Genomic_DNA"/>
</dbReference>